<dbReference type="RefSeq" id="WP_345649315.1">
    <property type="nucleotide sequence ID" value="NZ_BAABKB010000010.1"/>
</dbReference>
<keyword evidence="5" id="KW-0443">Lipid metabolism</keyword>
<dbReference type="Proteomes" id="UP001501759">
    <property type="component" value="Unassembled WGS sequence"/>
</dbReference>
<dbReference type="InterPro" id="IPR041698">
    <property type="entry name" value="Methyltransf_25"/>
</dbReference>
<comment type="similarity">
    <text evidence="1">Belongs to the CFA/CMAS family.</text>
</comment>
<accession>A0ABP9IXV7</accession>
<comment type="caution">
    <text evidence="8">The sequence shown here is derived from an EMBL/GenBank/DDBJ whole genome shotgun (WGS) entry which is preliminary data.</text>
</comment>
<feature type="region of interest" description="Disordered" evidence="6">
    <location>
        <begin position="180"/>
        <end position="215"/>
    </location>
</feature>
<dbReference type="InterPro" id="IPR029063">
    <property type="entry name" value="SAM-dependent_MTases_sf"/>
</dbReference>
<dbReference type="InterPro" id="IPR050723">
    <property type="entry name" value="CFA/CMAS"/>
</dbReference>
<keyword evidence="3" id="KW-0808">Transferase</keyword>
<dbReference type="EMBL" id="BAABKB010000010">
    <property type="protein sequence ID" value="GAA5013051.1"/>
    <property type="molecule type" value="Genomic_DNA"/>
</dbReference>
<keyword evidence="2" id="KW-0489">Methyltransferase</keyword>
<evidence type="ECO:0000256" key="5">
    <source>
        <dbReference type="ARBA" id="ARBA00023098"/>
    </source>
</evidence>
<sequence length="316" mass="32859">MTTIANSVQAEAWNGPVGAHWAAHQERYDTMVSGVNDALFAGADIAPGDRVLDVGCGAGTTTRIAARLAATGHAVGVDISAPLLARAREITAAEGVPNAAYELADAQVHRFPPAGYDVLISRGGVMFFADHAAAFRNLARALRPGGRLAFVCPRPAGPDVEESRALGLLAGLLEGAARAAGQRSGARDGTDPAAEAGVRTGTDPTPVPDDRPTCAAPRSAHAAMTAMAAMASLADPARIREALSVYEDVAVTPVDTETVWGRDAPDAVRFLLSRTPGQSIAPDTRAALEDTLRPYETSRGVRLRAAVWLVTGRRSV</sequence>
<evidence type="ECO:0000256" key="1">
    <source>
        <dbReference type="ARBA" id="ARBA00010815"/>
    </source>
</evidence>
<evidence type="ECO:0000256" key="3">
    <source>
        <dbReference type="ARBA" id="ARBA00022679"/>
    </source>
</evidence>
<gene>
    <name evidence="8" type="ORF">GCM10023335_35540</name>
</gene>
<feature type="domain" description="Methyltransferase" evidence="7">
    <location>
        <begin position="51"/>
        <end position="146"/>
    </location>
</feature>
<keyword evidence="4" id="KW-0949">S-adenosyl-L-methionine</keyword>
<protein>
    <recommendedName>
        <fullName evidence="7">Methyltransferase domain-containing protein</fullName>
    </recommendedName>
</protein>
<dbReference type="CDD" id="cd02440">
    <property type="entry name" value="AdoMet_MTases"/>
    <property type="match status" value="1"/>
</dbReference>
<proteinExistence type="inferred from homology"/>
<evidence type="ECO:0000259" key="7">
    <source>
        <dbReference type="Pfam" id="PF13649"/>
    </source>
</evidence>
<evidence type="ECO:0000256" key="4">
    <source>
        <dbReference type="ARBA" id="ARBA00022691"/>
    </source>
</evidence>
<dbReference type="PANTHER" id="PTHR43667">
    <property type="entry name" value="CYCLOPROPANE-FATTY-ACYL-PHOSPHOLIPID SYNTHASE"/>
    <property type="match status" value="1"/>
</dbReference>
<reference evidence="9" key="1">
    <citation type="journal article" date="2019" name="Int. J. Syst. Evol. Microbiol.">
        <title>The Global Catalogue of Microorganisms (GCM) 10K type strain sequencing project: providing services to taxonomists for standard genome sequencing and annotation.</title>
        <authorList>
            <consortium name="The Broad Institute Genomics Platform"/>
            <consortium name="The Broad Institute Genome Sequencing Center for Infectious Disease"/>
            <person name="Wu L."/>
            <person name="Ma J."/>
        </authorList>
    </citation>
    <scope>NUCLEOTIDE SEQUENCE [LARGE SCALE GENOMIC DNA]</scope>
    <source>
        <strain evidence="9">JCM 18409</strain>
    </source>
</reference>
<name>A0ABP9IXV7_9ACTN</name>
<organism evidence="8 9">
    <name type="scientific">Streptomyces siamensis</name>
    <dbReference type="NCBI Taxonomy" id="1274986"/>
    <lineage>
        <taxon>Bacteria</taxon>
        <taxon>Bacillati</taxon>
        <taxon>Actinomycetota</taxon>
        <taxon>Actinomycetes</taxon>
        <taxon>Kitasatosporales</taxon>
        <taxon>Streptomycetaceae</taxon>
        <taxon>Streptomyces</taxon>
    </lineage>
</organism>
<evidence type="ECO:0000256" key="2">
    <source>
        <dbReference type="ARBA" id="ARBA00022603"/>
    </source>
</evidence>
<evidence type="ECO:0000256" key="6">
    <source>
        <dbReference type="SAM" id="MobiDB-lite"/>
    </source>
</evidence>
<evidence type="ECO:0000313" key="9">
    <source>
        <dbReference type="Proteomes" id="UP001501759"/>
    </source>
</evidence>
<keyword evidence="9" id="KW-1185">Reference proteome</keyword>
<dbReference type="Pfam" id="PF13649">
    <property type="entry name" value="Methyltransf_25"/>
    <property type="match status" value="1"/>
</dbReference>
<evidence type="ECO:0000313" key="8">
    <source>
        <dbReference type="EMBL" id="GAA5013051.1"/>
    </source>
</evidence>
<dbReference type="SUPFAM" id="SSF53335">
    <property type="entry name" value="S-adenosyl-L-methionine-dependent methyltransferases"/>
    <property type="match status" value="1"/>
</dbReference>
<dbReference type="PANTHER" id="PTHR43667:SF1">
    <property type="entry name" value="CYCLOPROPANE-FATTY-ACYL-PHOSPHOLIPID SYNTHASE"/>
    <property type="match status" value="1"/>
</dbReference>
<dbReference type="Gene3D" id="3.40.50.150">
    <property type="entry name" value="Vaccinia Virus protein VP39"/>
    <property type="match status" value="1"/>
</dbReference>